<gene>
    <name evidence="3" type="ordered locus">Snas_0849</name>
</gene>
<dbReference type="EMBL" id="CP001778">
    <property type="protein sequence ID" value="ADD40560.1"/>
    <property type="molecule type" value="Genomic_DNA"/>
</dbReference>
<dbReference type="eggNOG" id="COG4991">
    <property type="taxonomic scope" value="Bacteria"/>
</dbReference>
<evidence type="ECO:0000313" key="4">
    <source>
        <dbReference type="Proteomes" id="UP000000844"/>
    </source>
</evidence>
<dbReference type="OrthoDB" id="2607492at2"/>
<dbReference type="STRING" id="446470.Snas_0849"/>
<dbReference type="AlphaFoldDB" id="D3Q855"/>
<feature type="region of interest" description="Disordered" evidence="1">
    <location>
        <begin position="35"/>
        <end position="54"/>
    </location>
</feature>
<dbReference type="KEGG" id="sna:Snas_0849"/>
<keyword evidence="4" id="KW-1185">Reference proteome</keyword>
<organism evidence="3 4">
    <name type="scientific">Stackebrandtia nassauensis (strain DSM 44728 / CIP 108903 / NRRL B-16338 / NBRC 102104 / LLR-40K-21)</name>
    <dbReference type="NCBI Taxonomy" id="446470"/>
    <lineage>
        <taxon>Bacteria</taxon>
        <taxon>Bacillati</taxon>
        <taxon>Actinomycetota</taxon>
        <taxon>Actinomycetes</taxon>
        <taxon>Glycomycetales</taxon>
        <taxon>Glycomycetaceae</taxon>
        <taxon>Stackebrandtia</taxon>
    </lineage>
</organism>
<feature type="compositionally biased region" description="Polar residues" evidence="1">
    <location>
        <begin position="35"/>
        <end position="47"/>
    </location>
</feature>
<feature type="chain" id="PRO_5003048740" description="CHAP domain containing protein" evidence="2">
    <location>
        <begin position="32"/>
        <end position="179"/>
    </location>
</feature>
<feature type="signal peptide" evidence="2">
    <location>
        <begin position="1"/>
        <end position="31"/>
    </location>
</feature>
<dbReference type="HOGENOM" id="CLU_134974_0_0_11"/>
<keyword evidence="2" id="KW-0732">Signal</keyword>
<name>D3Q855_STANL</name>
<evidence type="ECO:0008006" key="5">
    <source>
        <dbReference type="Google" id="ProtNLM"/>
    </source>
</evidence>
<proteinExistence type="predicted"/>
<sequence>MKKKAVTRLVIGAAAAIAALALAFVPALASAESPATTVDQQEQSQKSPADGTPQGAIEWYQEREGSSEYEGMCEMAAENAYGTTGVWPSAIDHWNATNEAGTAHPGDTNPPLGAFVFWNTSEYGHVGVADGNGGFWASSVGGAIGHSDDLGYYGDVYLGWSDPQVPAGKGELPEGTRQH</sequence>
<evidence type="ECO:0000256" key="2">
    <source>
        <dbReference type="SAM" id="SignalP"/>
    </source>
</evidence>
<reference evidence="3 4" key="1">
    <citation type="journal article" date="2009" name="Stand. Genomic Sci.">
        <title>Complete genome sequence of Stackebrandtia nassauensis type strain (LLR-40K-21).</title>
        <authorList>
            <person name="Munk C."/>
            <person name="Lapidus A."/>
            <person name="Copeland A."/>
            <person name="Jando M."/>
            <person name="Mayilraj S."/>
            <person name="Glavina Del Rio T."/>
            <person name="Nolan M."/>
            <person name="Chen F."/>
            <person name="Lucas S."/>
            <person name="Tice H."/>
            <person name="Cheng J.F."/>
            <person name="Han C."/>
            <person name="Detter J.C."/>
            <person name="Bruce D."/>
            <person name="Goodwin L."/>
            <person name="Chain P."/>
            <person name="Pitluck S."/>
            <person name="Goker M."/>
            <person name="Ovchinikova G."/>
            <person name="Pati A."/>
            <person name="Ivanova N."/>
            <person name="Mavromatis K."/>
            <person name="Chen A."/>
            <person name="Palaniappan K."/>
            <person name="Land M."/>
            <person name="Hauser L."/>
            <person name="Chang Y.J."/>
            <person name="Jeffries C.D."/>
            <person name="Bristow J."/>
            <person name="Eisen J.A."/>
            <person name="Markowitz V."/>
            <person name="Hugenholtz P."/>
            <person name="Kyrpides N.C."/>
            <person name="Klenk H.P."/>
        </authorList>
    </citation>
    <scope>NUCLEOTIDE SEQUENCE [LARGE SCALE GENOMIC DNA]</scope>
    <source>
        <strain evidence="4">DSM 44728 / CIP 108903 / NRRL B-16338 / NBRC 102104 / LLR-40K-21</strain>
    </source>
</reference>
<dbReference type="RefSeq" id="WP_013016131.1">
    <property type="nucleotide sequence ID" value="NC_013947.1"/>
</dbReference>
<protein>
    <recommendedName>
        <fullName evidence="5">CHAP domain containing protein</fullName>
    </recommendedName>
</protein>
<accession>D3Q855</accession>
<evidence type="ECO:0000313" key="3">
    <source>
        <dbReference type="EMBL" id="ADD40560.1"/>
    </source>
</evidence>
<dbReference type="Proteomes" id="UP000000844">
    <property type="component" value="Chromosome"/>
</dbReference>
<evidence type="ECO:0000256" key="1">
    <source>
        <dbReference type="SAM" id="MobiDB-lite"/>
    </source>
</evidence>